<dbReference type="InterPro" id="IPR036689">
    <property type="entry name" value="ESAT-6-like_sf"/>
</dbReference>
<dbReference type="Gene3D" id="1.10.287.1060">
    <property type="entry name" value="ESAT-6-like"/>
    <property type="match status" value="1"/>
</dbReference>
<dbReference type="AlphaFoldDB" id="A0A7K0DN29"/>
<evidence type="ECO:0000313" key="1">
    <source>
        <dbReference type="EMBL" id="MQY26762.1"/>
    </source>
</evidence>
<dbReference type="NCBIfam" id="TIGR03930">
    <property type="entry name" value="WXG100_ESAT6"/>
    <property type="match status" value="1"/>
</dbReference>
<reference evidence="1 2" key="1">
    <citation type="submission" date="2019-10" db="EMBL/GenBank/DDBJ databases">
        <title>Nocardia macrotermitis sp. nov. and Nocardia aurantia sp. nov., isolated from the gut of fungus growing-termite Macrotermes natalensis.</title>
        <authorList>
            <person name="Benndorf R."/>
            <person name="Schwitalla J."/>
            <person name="Martin K."/>
            <person name="De Beer W."/>
            <person name="Kaster A.-K."/>
            <person name="Vollmers J."/>
            <person name="Poulsen M."/>
            <person name="Beemelmanns C."/>
        </authorList>
    </citation>
    <scope>NUCLEOTIDE SEQUENCE [LARGE SCALE GENOMIC DNA]</scope>
    <source>
        <strain evidence="1 2">RB56</strain>
    </source>
</reference>
<dbReference type="RefSeq" id="WP_153341162.1">
    <property type="nucleotide sequence ID" value="NZ_WEGI01000004.1"/>
</dbReference>
<keyword evidence="2" id="KW-1185">Reference proteome</keyword>
<dbReference type="SUPFAM" id="SSF140453">
    <property type="entry name" value="EsxAB dimer-like"/>
    <property type="match status" value="1"/>
</dbReference>
<gene>
    <name evidence="1" type="ORF">NRB56_23350</name>
</gene>
<protein>
    <recommendedName>
        <fullName evidence="3">ESAT-6-like protein</fullName>
    </recommendedName>
</protein>
<dbReference type="Proteomes" id="UP000431401">
    <property type="component" value="Unassembled WGS sequence"/>
</dbReference>
<proteinExistence type="predicted"/>
<organism evidence="1 2">
    <name type="scientific">Nocardia aurantia</name>
    <dbReference type="NCBI Taxonomy" id="2585199"/>
    <lineage>
        <taxon>Bacteria</taxon>
        <taxon>Bacillati</taxon>
        <taxon>Actinomycetota</taxon>
        <taxon>Actinomycetes</taxon>
        <taxon>Mycobacteriales</taxon>
        <taxon>Nocardiaceae</taxon>
        <taxon>Nocardia</taxon>
    </lineage>
</organism>
<accession>A0A7K0DN29</accession>
<dbReference type="InterPro" id="IPR010310">
    <property type="entry name" value="T7SS_ESAT-6-like"/>
</dbReference>
<dbReference type="Pfam" id="PF06013">
    <property type="entry name" value="WXG100"/>
    <property type="match status" value="1"/>
</dbReference>
<evidence type="ECO:0008006" key="3">
    <source>
        <dbReference type="Google" id="ProtNLM"/>
    </source>
</evidence>
<dbReference type="OrthoDB" id="4563569at2"/>
<comment type="caution">
    <text evidence="1">The sequence shown here is derived from an EMBL/GenBank/DDBJ whole genome shotgun (WGS) entry which is preliminary data.</text>
</comment>
<sequence>MGEVEGDAAESSDSGGVVEVAPDAVRAVARLISQAGTELRSALESVSGEVKSLLESGWSGPAATRFTRGWTETRDSGAEILSALTDLAEALRRAAGVYESTEDTSTTQFNSLKL</sequence>
<dbReference type="EMBL" id="WEGI01000004">
    <property type="protein sequence ID" value="MQY26762.1"/>
    <property type="molecule type" value="Genomic_DNA"/>
</dbReference>
<evidence type="ECO:0000313" key="2">
    <source>
        <dbReference type="Proteomes" id="UP000431401"/>
    </source>
</evidence>
<name>A0A7K0DN29_9NOCA</name>